<name>A0ACC3NLE2_9PEZI</name>
<accession>A0ACC3NLE2</accession>
<evidence type="ECO:0000313" key="2">
    <source>
        <dbReference type="Proteomes" id="UP001281147"/>
    </source>
</evidence>
<organism evidence="1 2">
    <name type="scientific">Vermiconidia calcicola</name>
    <dbReference type="NCBI Taxonomy" id="1690605"/>
    <lineage>
        <taxon>Eukaryota</taxon>
        <taxon>Fungi</taxon>
        <taxon>Dikarya</taxon>
        <taxon>Ascomycota</taxon>
        <taxon>Pezizomycotina</taxon>
        <taxon>Dothideomycetes</taxon>
        <taxon>Dothideomycetidae</taxon>
        <taxon>Mycosphaerellales</taxon>
        <taxon>Extremaceae</taxon>
        <taxon>Vermiconidia</taxon>
    </lineage>
</organism>
<evidence type="ECO:0000313" key="1">
    <source>
        <dbReference type="EMBL" id="KAK3718550.1"/>
    </source>
</evidence>
<proteinExistence type="predicted"/>
<dbReference type="EMBL" id="JAUTXU010000031">
    <property type="protein sequence ID" value="KAK3718550.1"/>
    <property type="molecule type" value="Genomic_DNA"/>
</dbReference>
<sequence length="254" mass="27428">MSGQGMSEEEAWSVTAFMCEALSCVSAETANNLDVWAAQVRRETEQSALGGVSQTALCQQDKAASNSSEGLYAGANAGAREERYVHAPRGSAMQLAGPPLVATTSEVVNAGGQSSLVAGSAEMPAKVGRHGVERRARHQKKNRPAAAIPYPPITSSESSKSGAPPSSQSSQGEADTRPANRRGQKKGYPQAYKWHQNRCNPRDGCKPDCRMLQEYPEDSTRLLEARFSAKAKVEGLAEEYQNRFWGLCHDLRQT</sequence>
<gene>
    <name evidence="1" type="ORF">LTR37_005054</name>
</gene>
<reference evidence="1" key="1">
    <citation type="submission" date="2023-07" db="EMBL/GenBank/DDBJ databases">
        <title>Black Yeasts Isolated from many extreme environments.</title>
        <authorList>
            <person name="Coleine C."/>
            <person name="Stajich J.E."/>
            <person name="Selbmann L."/>
        </authorList>
    </citation>
    <scope>NUCLEOTIDE SEQUENCE</scope>
    <source>
        <strain evidence="1">CCFEE 5714</strain>
    </source>
</reference>
<dbReference type="Proteomes" id="UP001281147">
    <property type="component" value="Unassembled WGS sequence"/>
</dbReference>
<comment type="caution">
    <text evidence="1">The sequence shown here is derived from an EMBL/GenBank/DDBJ whole genome shotgun (WGS) entry which is preliminary data.</text>
</comment>
<protein>
    <submittedName>
        <fullName evidence="1">Uncharacterized protein</fullName>
    </submittedName>
</protein>
<keyword evidence="2" id="KW-1185">Reference proteome</keyword>